<dbReference type="Pfam" id="PF23988">
    <property type="entry name" value="DUF7309"/>
    <property type="match status" value="1"/>
</dbReference>
<sequence>MSSLNRFTSRRINRLPKLPGVWEGDRRRLEVGALAEEHEMAEASGEGDCILWVDGTQGVVRSISVVPAETGHEAVVRALLQAIERPQGPAEPGRPQKIVVRDREIHFFLRGALQELDIEIDYVPSLPLIDEIFSGLMQYVQQSTPKLPEAYAERLIDKAHQIWQDAPWHVLNEQQIIALEINRWDIQTLYVSVLGMAGVEYGLLMYRSLESLKQFRQRVLSVQGSSKQLQQAFLEQDCLFVNFELIEDDDEVEMPPSMAQFSALWKGMAPSAVEPEFGSLHPLEGLRSTLAVEEAATTIVALEAFHRFLAKHYRTLEKSLFPAMSGQYRIPNPEENAKPATVTITVRTLPEVATELTQETERAERSGELRLDAGEPILRDDYVPEGAIIILRPLPHAWIDTLTQHPKTYHQPSLEAEEPLSAIAVEIPVVLIQTSRPKAQALIHDLKQAGGIRSVCFNQGNDPISDQQYDLGLLQTGDGEFHLFGEFLKGDKTDERRLKAWRQWQKDSQGRCGVVIAAGVTGAARGQPEPKHLMALFEARSRSPEELNLRPLQLQFAVDWEVDF</sequence>
<proteinExistence type="predicted"/>
<evidence type="ECO:0000259" key="2">
    <source>
        <dbReference type="Pfam" id="PF23988"/>
    </source>
</evidence>
<evidence type="ECO:0000259" key="1">
    <source>
        <dbReference type="Pfam" id="PF22007"/>
    </source>
</evidence>
<gene>
    <name evidence="3" type="ORF">ACFVKH_11690</name>
</gene>
<protein>
    <submittedName>
        <fullName evidence="3">DUF6930 domain-containing protein</fullName>
    </submittedName>
</protein>
<reference evidence="3 4" key="1">
    <citation type="submission" date="2024-10" db="EMBL/GenBank/DDBJ databases">
        <authorList>
            <person name="Ratan Roy A."/>
            <person name="Morales Sandoval P.H."/>
            <person name="De Los Santos Villalobos S."/>
            <person name="Chakraborty S."/>
            <person name="Mukherjee J."/>
        </authorList>
    </citation>
    <scope>NUCLEOTIDE SEQUENCE [LARGE SCALE GENOMIC DNA]</scope>
    <source>
        <strain evidence="3 4">S1</strain>
    </source>
</reference>
<accession>A0ABW6IH87</accession>
<name>A0ABW6IH87_9CYAN</name>
<keyword evidence="4" id="KW-1185">Reference proteome</keyword>
<dbReference type="RefSeq" id="WP_377965188.1">
    <property type="nucleotide sequence ID" value="NZ_JBHZOL010000075.1"/>
</dbReference>
<dbReference type="InterPro" id="IPR054216">
    <property type="entry name" value="DUF6930"/>
</dbReference>
<organism evidence="3 4">
    <name type="scientific">Almyronema epifaneia S1</name>
    <dbReference type="NCBI Taxonomy" id="2991925"/>
    <lineage>
        <taxon>Bacteria</taxon>
        <taxon>Bacillati</taxon>
        <taxon>Cyanobacteriota</taxon>
        <taxon>Cyanophyceae</taxon>
        <taxon>Nodosilineales</taxon>
        <taxon>Nodosilineaceae</taxon>
        <taxon>Almyronema</taxon>
        <taxon>Almyronema epifaneia</taxon>
    </lineage>
</organism>
<dbReference type="InterPro" id="IPR055733">
    <property type="entry name" value="DUF7309"/>
</dbReference>
<dbReference type="EMBL" id="JBHZOL010000075">
    <property type="protein sequence ID" value="MFE4106945.1"/>
    <property type="molecule type" value="Genomic_DNA"/>
</dbReference>
<feature type="domain" description="DUF7309" evidence="2">
    <location>
        <begin position="154"/>
        <end position="244"/>
    </location>
</feature>
<evidence type="ECO:0000313" key="4">
    <source>
        <dbReference type="Proteomes" id="UP001600165"/>
    </source>
</evidence>
<dbReference type="Proteomes" id="UP001600165">
    <property type="component" value="Unassembled WGS sequence"/>
</dbReference>
<feature type="domain" description="DUF6930" evidence="1">
    <location>
        <begin position="9"/>
        <end position="136"/>
    </location>
</feature>
<dbReference type="Pfam" id="PF22007">
    <property type="entry name" value="DUF6930"/>
    <property type="match status" value="1"/>
</dbReference>
<evidence type="ECO:0000313" key="3">
    <source>
        <dbReference type="EMBL" id="MFE4106945.1"/>
    </source>
</evidence>
<comment type="caution">
    <text evidence="3">The sequence shown here is derived from an EMBL/GenBank/DDBJ whole genome shotgun (WGS) entry which is preliminary data.</text>
</comment>